<accession>A0ABR3PRC7</accession>
<keyword evidence="1" id="KW-0175">Coiled coil</keyword>
<feature type="coiled-coil region" evidence="1">
    <location>
        <begin position="20"/>
        <end position="103"/>
    </location>
</feature>
<organism evidence="3 4">
    <name type="scientific">Vanrija albida</name>
    <dbReference type="NCBI Taxonomy" id="181172"/>
    <lineage>
        <taxon>Eukaryota</taxon>
        <taxon>Fungi</taxon>
        <taxon>Dikarya</taxon>
        <taxon>Basidiomycota</taxon>
        <taxon>Agaricomycotina</taxon>
        <taxon>Tremellomycetes</taxon>
        <taxon>Trichosporonales</taxon>
        <taxon>Trichosporonaceae</taxon>
        <taxon>Vanrija</taxon>
    </lineage>
</organism>
<feature type="region of interest" description="Disordered" evidence="2">
    <location>
        <begin position="134"/>
        <end position="153"/>
    </location>
</feature>
<comment type="caution">
    <text evidence="3">The sequence shown here is derived from an EMBL/GenBank/DDBJ whole genome shotgun (WGS) entry which is preliminary data.</text>
</comment>
<dbReference type="EMBL" id="JBBXJM010000007">
    <property type="protein sequence ID" value="KAL1405009.1"/>
    <property type="molecule type" value="Genomic_DNA"/>
</dbReference>
<proteinExistence type="predicted"/>
<evidence type="ECO:0000313" key="3">
    <source>
        <dbReference type="EMBL" id="KAL1405009.1"/>
    </source>
</evidence>
<evidence type="ECO:0000313" key="4">
    <source>
        <dbReference type="Proteomes" id="UP001565368"/>
    </source>
</evidence>
<evidence type="ECO:0000256" key="1">
    <source>
        <dbReference type="SAM" id="Coils"/>
    </source>
</evidence>
<feature type="compositionally biased region" description="Low complexity" evidence="2">
    <location>
        <begin position="245"/>
        <end position="264"/>
    </location>
</feature>
<reference evidence="3 4" key="1">
    <citation type="submission" date="2023-08" db="EMBL/GenBank/DDBJ databases">
        <title>Annotated Genome Sequence of Vanrija albida AlHP1.</title>
        <authorList>
            <person name="Herzog R."/>
        </authorList>
    </citation>
    <scope>NUCLEOTIDE SEQUENCE [LARGE SCALE GENOMIC DNA]</scope>
    <source>
        <strain evidence="3 4">AlHP1</strain>
    </source>
</reference>
<sequence>MGLFSRDPIEKEQKLIKNEAKAEEKLLHQALKDLNVAQKQEAKTAHAERDAVQDNEKQKRYIDKLATELAKLQTQHEQAITKQEQLAQDVESKHAELLRLQEETVKARGVVEDLQAKHAANNATRDARLAELSAGRTGSPLSPTGPSAAAGGAAAGAAAGGAAATEAAQAKHAEAAAEATAGEEPVPEYATNKAASLTSAGPVSPPAAERPALPARKDGSTGSIPSPAAPVDEYTGHLHIGQPVTEAPISSPTAAAAEASAQSPIAPPRHPTAVAQNAATGV</sequence>
<keyword evidence="4" id="KW-1185">Reference proteome</keyword>
<gene>
    <name evidence="3" type="ORF">Q8F55_008632</name>
</gene>
<protein>
    <submittedName>
        <fullName evidence="3">Uncharacterized protein</fullName>
    </submittedName>
</protein>
<dbReference type="Proteomes" id="UP001565368">
    <property type="component" value="Unassembled WGS sequence"/>
</dbReference>
<name>A0ABR3PRC7_9TREE</name>
<dbReference type="RefSeq" id="XP_069204953.1">
    <property type="nucleotide sequence ID" value="XM_069357016.1"/>
</dbReference>
<dbReference type="GeneID" id="95989675"/>
<evidence type="ECO:0000256" key="2">
    <source>
        <dbReference type="SAM" id="MobiDB-lite"/>
    </source>
</evidence>
<feature type="region of interest" description="Disordered" evidence="2">
    <location>
        <begin position="194"/>
        <end position="282"/>
    </location>
</feature>